<organism evidence="1 2">
    <name type="scientific">Paenibacillus athensensis</name>
    <dbReference type="NCBI Taxonomy" id="1967502"/>
    <lineage>
        <taxon>Bacteria</taxon>
        <taxon>Bacillati</taxon>
        <taxon>Bacillota</taxon>
        <taxon>Bacilli</taxon>
        <taxon>Bacillales</taxon>
        <taxon>Paenibacillaceae</taxon>
        <taxon>Paenibacillus</taxon>
    </lineage>
</organism>
<gene>
    <name evidence="1" type="ORF">B5M42_19450</name>
</gene>
<name>A0A4Y8PUK0_9BACL</name>
<keyword evidence="2" id="KW-1185">Reference proteome</keyword>
<comment type="caution">
    <text evidence="1">The sequence shown here is derived from an EMBL/GenBank/DDBJ whole genome shotgun (WGS) entry which is preliminary data.</text>
</comment>
<reference evidence="1 2" key="1">
    <citation type="submission" date="2017-03" db="EMBL/GenBank/DDBJ databases">
        <title>Isolation of Levoglucosan Utilizing Bacteria.</title>
        <authorList>
            <person name="Arya A.S."/>
        </authorList>
    </citation>
    <scope>NUCLEOTIDE SEQUENCE [LARGE SCALE GENOMIC DNA]</scope>
    <source>
        <strain evidence="1 2">MEC069</strain>
    </source>
</reference>
<proteinExistence type="predicted"/>
<dbReference type="AlphaFoldDB" id="A0A4Y8PUK0"/>
<dbReference type="EMBL" id="MYFO01000032">
    <property type="protein sequence ID" value="TFE84685.1"/>
    <property type="molecule type" value="Genomic_DNA"/>
</dbReference>
<dbReference type="Proteomes" id="UP000298246">
    <property type="component" value="Unassembled WGS sequence"/>
</dbReference>
<protein>
    <submittedName>
        <fullName evidence="1">Uncharacterized protein</fullName>
    </submittedName>
</protein>
<accession>A0A4Y8PUK0</accession>
<evidence type="ECO:0000313" key="1">
    <source>
        <dbReference type="EMBL" id="TFE84685.1"/>
    </source>
</evidence>
<evidence type="ECO:0000313" key="2">
    <source>
        <dbReference type="Proteomes" id="UP000298246"/>
    </source>
</evidence>
<dbReference type="OrthoDB" id="2626448at2"/>
<sequence length="66" mass="8017">MYDNGQTLTQDLHFQDHLEACVPVQVYYQNSHKDIGFIEYYTTHFIKVNNIFYNRFHYTFISRAGY</sequence>